<dbReference type="RefSeq" id="WP_193492608.1">
    <property type="nucleotide sequence ID" value="NZ_CP063205.1"/>
</dbReference>
<dbReference type="InterPro" id="IPR050256">
    <property type="entry name" value="Glycosyltransferase_2"/>
</dbReference>
<dbReference type="Gene3D" id="3.90.550.10">
    <property type="entry name" value="Spore Coat Polysaccharide Biosynthesis Protein SpsA, Chain A"/>
    <property type="match status" value="1"/>
</dbReference>
<accession>A0A871BIW7</accession>
<evidence type="ECO:0000313" key="4">
    <source>
        <dbReference type="EMBL" id="QOS12746.1"/>
    </source>
</evidence>
<keyword evidence="2" id="KW-1133">Transmembrane helix</keyword>
<evidence type="ECO:0000259" key="3">
    <source>
        <dbReference type="Pfam" id="PF00535"/>
    </source>
</evidence>
<evidence type="ECO:0000256" key="1">
    <source>
        <dbReference type="SAM" id="MobiDB-lite"/>
    </source>
</evidence>
<dbReference type="AlphaFoldDB" id="A0A871BIW7"/>
<gene>
    <name evidence="4" type="ORF">HfgLR_13090</name>
</gene>
<organism evidence="4 5">
    <name type="scientific">Haloferax gibbonsii</name>
    <dbReference type="NCBI Taxonomy" id="35746"/>
    <lineage>
        <taxon>Archaea</taxon>
        <taxon>Methanobacteriati</taxon>
        <taxon>Methanobacteriota</taxon>
        <taxon>Stenosarchaea group</taxon>
        <taxon>Halobacteria</taxon>
        <taxon>Halobacteriales</taxon>
        <taxon>Haloferacaceae</taxon>
        <taxon>Haloferax</taxon>
    </lineage>
</organism>
<dbReference type="SUPFAM" id="SSF53448">
    <property type="entry name" value="Nucleotide-diphospho-sugar transferases"/>
    <property type="match status" value="1"/>
</dbReference>
<keyword evidence="4" id="KW-0808">Transferase</keyword>
<evidence type="ECO:0000313" key="5">
    <source>
        <dbReference type="Proteomes" id="UP000663064"/>
    </source>
</evidence>
<reference evidence="4" key="1">
    <citation type="journal article" date="2021" name="Front. Microbiol.">
        <title>Cellular and Genomic Properties of Haloferax gibbonsii LR2-5, the Host of Euryarchaeal Virus HFTV1.</title>
        <authorList>
            <person name="Tittes C."/>
            <person name="Schwarzer S."/>
            <person name="Pfeiffer F."/>
            <person name="Dyall-Smith M."/>
            <person name="Rodriguez-Franco M."/>
            <person name="Oksanen H.M."/>
            <person name="Quax T.E.F."/>
        </authorList>
    </citation>
    <scope>NUCLEOTIDE SEQUENCE</scope>
    <source>
        <strain evidence="4">LR2-5</strain>
    </source>
</reference>
<dbReference type="PANTHER" id="PTHR48090:SF7">
    <property type="entry name" value="RFBJ PROTEIN"/>
    <property type="match status" value="1"/>
</dbReference>
<dbReference type="CDD" id="cd04179">
    <property type="entry name" value="DPM_DPG-synthase_like"/>
    <property type="match status" value="1"/>
</dbReference>
<evidence type="ECO:0000256" key="2">
    <source>
        <dbReference type="SAM" id="Phobius"/>
    </source>
</evidence>
<keyword evidence="2" id="KW-0472">Membrane</keyword>
<dbReference type="EMBL" id="CP063205">
    <property type="protein sequence ID" value="QOS12746.1"/>
    <property type="molecule type" value="Genomic_DNA"/>
</dbReference>
<dbReference type="Pfam" id="PF00535">
    <property type="entry name" value="Glycos_transf_2"/>
    <property type="match status" value="1"/>
</dbReference>
<keyword evidence="2" id="KW-0812">Transmembrane</keyword>
<dbReference type="InterPro" id="IPR029044">
    <property type="entry name" value="Nucleotide-diphossugar_trans"/>
</dbReference>
<feature type="region of interest" description="Disordered" evidence="1">
    <location>
        <begin position="1"/>
        <end position="41"/>
    </location>
</feature>
<feature type="transmembrane region" description="Helical" evidence="2">
    <location>
        <begin position="266"/>
        <end position="291"/>
    </location>
</feature>
<dbReference type="InterPro" id="IPR001173">
    <property type="entry name" value="Glyco_trans_2-like"/>
</dbReference>
<dbReference type="GeneID" id="59460274"/>
<name>A0A871BIW7_HALGI</name>
<proteinExistence type="predicted"/>
<sequence>MHSTSTRREINNSVGSNEPDIENEPPKVSERPGSSSQETRTVVGVPAYNEEVGIGSTVLAAQQYADEVVVVDDGSTDNTVPIARASGATVIVHEENQGKGGAVQTLLDHARQVECDAFVILDGDGQHHPSDIPQVVTPVVEGESDLVIGSRYLEPKEGDETPLYRRFGQRVLDLLTVGSSGQNLTDTQSGFRAFSPVALEKLSVKTSGMGVESEMIGDAVDKGLEIEEIPIDVRYEGVDGQTYSPFRHGLTVATFILQLIRDRHPLIFFGIPGSVLTLTGTLYGLDAILIYQSSGVFYPGKVLVAGFLAILGVLGIFVGLILNRISNMINELKHEIIQ</sequence>
<dbReference type="GO" id="GO:0016757">
    <property type="term" value="F:glycosyltransferase activity"/>
    <property type="evidence" value="ECO:0007669"/>
    <property type="project" value="UniProtKB-KW"/>
</dbReference>
<keyword evidence="4" id="KW-0328">Glycosyltransferase</keyword>
<dbReference type="EC" id="2.4.-.-" evidence="4"/>
<feature type="transmembrane region" description="Helical" evidence="2">
    <location>
        <begin position="303"/>
        <end position="323"/>
    </location>
</feature>
<dbReference type="PANTHER" id="PTHR48090">
    <property type="entry name" value="UNDECAPRENYL-PHOSPHATE 4-DEOXY-4-FORMAMIDO-L-ARABINOSE TRANSFERASE-RELATED"/>
    <property type="match status" value="1"/>
</dbReference>
<feature type="compositionally biased region" description="Basic and acidic residues" evidence="1">
    <location>
        <begin position="1"/>
        <end position="10"/>
    </location>
</feature>
<dbReference type="Proteomes" id="UP000663064">
    <property type="component" value="Chromosome"/>
</dbReference>
<protein>
    <submittedName>
        <fullName evidence="4">Glycosyltransferase, type 2</fullName>
        <ecNumber evidence="4">2.4.-.-</ecNumber>
    </submittedName>
</protein>
<feature type="domain" description="Glycosyltransferase 2-like" evidence="3">
    <location>
        <begin position="43"/>
        <end position="201"/>
    </location>
</feature>